<evidence type="ECO:0000259" key="4">
    <source>
        <dbReference type="PROSITE" id="PS51077"/>
    </source>
</evidence>
<keyword evidence="7" id="KW-1185">Reference proteome</keyword>
<dbReference type="EMBL" id="QJJQ01000016">
    <property type="protein sequence ID" value="PXW83394.1"/>
    <property type="molecule type" value="Genomic_DNA"/>
</dbReference>
<proteinExistence type="predicted"/>
<accession>A0A2V3VQH2</accession>
<evidence type="ECO:0000256" key="3">
    <source>
        <dbReference type="ARBA" id="ARBA00023163"/>
    </source>
</evidence>
<keyword evidence="2" id="KW-0238">DNA-binding</keyword>
<dbReference type="InterPro" id="IPR011991">
    <property type="entry name" value="ArsR-like_HTH"/>
</dbReference>
<dbReference type="InterPro" id="IPR036390">
    <property type="entry name" value="WH_DNA-bd_sf"/>
</dbReference>
<dbReference type="InterPro" id="IPR029016">
    <property type="entry name" value="GAF-like_dom_sf"/>
</dbReference>
<dbReference type="InterPro" id="IPR036388">
    <property type="entry name" value="WH-like_DNA-bd_sf"/>
</dbReference>
<evidence type="ECO:0000313" key="6">
    <source>
        <dbReference type="EMBL" id="PXW83394.1"/>
    </source>
</evidence>
<dbReference type="Proteomes" id="UP000247978">
    <property type="component" value="Unassembled WGS sequence"/>
</dbReference>
<dbReference type="GO" id="GO:0045892">
    <property type="term" value="P:negative regulation of DNA-templated transcription"/>
    <property type="evidence" value="ECO:0007669"/>
    <property type="project" value="TreeGrafter"/>
</dbReference>
<dbReference type="GO" id="GO:0003677">
    <property type="term" value="F:DNA binding"/>
    <property type="evidence" value="ECO:0007669"/>
    <property type="project" value="UniProtKB-KW"/>
</dbReference>
<dbReference type="Gene3D" id="3.30.450.40">
    <property type="match status" value="1"/>
</dbReference>
<dbReference type="InterPro" id="IPR014757">
    <property type="entry name" value="Tscrpt_reg_IclR_C"/>
</dbReference>
<dbReference type="PROSITE" id="PS51078">
    <property type="entry name" value="ICLR_ED"/>
    <property type="match status" value="1"/>
</dbReference>
<dbReference type="Pfam" id="PF09339">
    <property type="entry name" value="HTH_IclR"/>
    <property type="match status" value="1"/>
</dbReference>
<dbReference type="InterPro" id="IPR005471">
    <property type="entry name" value="Tscrpt_reg_IclR_N"/>
</dbReference>
<sequence length="244" mass="27195">MSQIKTLNRALDILFILTEAEGPLTVTEIAEKTAVPESTTYRLIQSLEKKGVIHRHSGQISLGMRILDMAKTIYEQIDQDLLTHAQPIMEELTNKIDETSILVVRRGNIGVTVHHVDGSHLIGFVVRNGRTHPLHLGASGKAILAFETQKYINRFITEIDVKHHEKLIKDLAQIRDDGYVKTTGEVDSDIVGISAPVFDRINRITASISIVGPKDRFNEQVTEKTMNAVIGSAKKLTQKLSNKE</sequence>
<feature type="domain" description="HTH iclR-type" evidence="4">
    <location>
        <begin position="4"/>
        <end position="64"/>
    </location>
</feature>
<dbReference type="OrthoDB" id="9791752at2"/>
<dbReference type="CDD" id="cd00090">
    <property type="entry name" value="HTH_ARSR"/>
    <property type="match status" value="1"/>
</dbReference>
<dbReference type="AlphaFoldDB" id="A0A2V3VQH2"/>
<keyword evidence="1" id="KW-0805">Transcription regulation</keyword>
<dbReference type="SMART" id="SM00346">
    <property type="entry name" value="HTH_ICLR"/>
    <property type="match status" value="1"/>
</dbReference>
<protein>
    <submittedName>
        <fullName evidence="6">IclR family transcriptional regulator</fullName>
    </submittedName>
</protein>
<organism evidence="6 7">
    <name type="scientific">Pseudogracilibacillus auburnensis</name>
    <dbReference type="NCBI Taxonomy" id="1494959"/>
    <lineage>
        <taxon>Bacteria</taxon>
        <taxon>Bacillati</taxon>
        <taxon>Bacillota</taxon>
        <taxon>Bacilli</taxon>
        <taxon>Bacillales</taxon>
        <taxon>Bacillaceae</taxon>
        <taxon>Pseudogracilibacillus</taxon>
    </lineage>
</organism>
<keyword evidence="3" id="KW-0804">Transcription</keyword>
<dbReference type="PROSITE" id="PS51077">
    <property type="entry name" value="HTH_ICLR"/>
    <property type="match status" value="1"/>
</dbReference>
<dbReference type="Pfam" id="PF01614">
    <property type="entry name" value="IclR_C"/>
    <property type="match status" value="1"/>
</dbReference>
<feature type="domain" description="IclR-ED" evidence="5">
    <location>
        <begin position="65"/>
        <end position="242"/>
    </location>
</feature>
<evidence type="ECO:0000259" key="5">
    <source>
        <dbReference type="PROSITE" id="PS51078"/>
    </source>
</evidence>
<dbReference type="SUPFAM" id="SSF55781">
    <property type="entry name" value="GAF domain-like"/>
    <property type="match status" value="1"/>
</dbReference>
<dbReference type="PANTHER" id="PTHR30136">
    <property type="entry name" value="HELIX-TURN-HELIX TRANSCRIPTIONAL REGULATOR, ICLR FAMILY"/>
    <property type="match status" value="1"/>
</dbReference>
<comment type="caution">
    <text evidence="6">The sequence shown here is derived from an EMBL/GenBank/DDBJ whole genome shotgun (WGS) entry which is preliminary data.</text>
</comment>
<dbReference type="RefSeq" id="WP_158525717.1">
    <property type="nucleotide sequence ID" value="NZ_JBHUHB010000001.1"/>
</dbReference>
<dbReference type="Gene3D" id="1.10.10.10">
    <property type="entry name" value="Winged helix-like DNA-binding domain superfamily/Winged helix DNA-binding domain"/>
    <property type="match status" value="1"/>
</dbReference>
<dbReference type="GO" id="GO:0003700">
    <property type="term" value="F:DNA-binding transcription factor activity"/>
    <property type="evidence" value="ECO:0007669"/>
    <property type="project" value="TreeGrafter"/>
</dbReference>
<dbReference type="InterPro" id="IPR050707">
    <property type="entry name" value="HTH_MetabolicPath_Reg"/>
</dbReference>
<name>A0A2V3VQH2_9BACI</name>
<reference evidence="6 7" key="1">
    <citation type="submission" date="2018-05" db="EMBL/GenBank/DDBJ databases">
        <title>Genomic Encyclopedia of Type Strains, Phase IV (KMG-IV): sequencing the most valuable type-strain genomes for metagenomic binning, comparative biology and taxonomic classification.</title>
        <authorList>
            <person name="Goeker M."/>
        </authorList>
    </citation>
    <scope>NUCLEOTIDE SEQUENCE [LARGE SCALE GENOMIC DNA]</scope>
    <source>
        <strain evidence="6 7">DSM 28556</strain>
    </source>
</reference>
<evidence type="ECO:0000256" key="1">
    <source>
        <dbReference type="ARBA" id="ARBA00023015"/>
    </source>
</evidence>
<dbReference type="SUPFAM" id="SSF46785">
    <property type="entry name" value="Winged helix' DNA-binding domain"/>
    <property type="match status" value="1"/>
</dbReference>
<gene>
    <name evidence="6" type="ORF">DFR56_11673</name>
</gene>
<evidence type="ECO:0000313" key="7">
    <source>
        <dbReference type="Proteomes" id="UP000247978"/>
    </source>
</evidence>
<dbReference type="PANTHER" id="PTHR30136:SF24">
    <property type="entry name" value="HTH-TYPE TRANSCRIPTIONAL REPRESSOR ALLR"/>
    <property type="match status" value="1"/>
</dbReference>
<evidence type="ECO:0000256" key="2">
    <source>
        <dbReference type="ARBA" id="ARBA00023125"/>
    </source>
</evidence>